<name>A0ABR0B112_9CRUS</name>
<dbReference type="EMBL" id="JAOYFB010000039">
    <property type="protein sequence ID" value="KAK4031020.1"/>
    <property type="molecule type" value="Genomic_DNA"/>
</dbReference>
<reference evidence="1 2" key="1">
    <citation type="journal article" date="2023" name="Nucleic Acids Res.">
        <title>The hologenome of Daphnia magna reveals possible DNA methylation and microbiome-mediated evolution of the host genome.</title>
        <authorList>
            <person name="Chaturvedi A."/>
            <person name="Li X."/>
            <person name="Dhandapani V."/>
            <person name="Marshall H."/>
            <person name="Kissane S."/>
            <person name="Cuenca-Cambronero M."/>
            <person name="Asole G."/>
            <person name="Calvet F."/>
            <person name="Ruiz-Romero M."/>
            <person name="Marangio P."/>
            <person name="Guigo R."/>
            <person name="Rago D."/>
            <person name="Mirbahai L."/>
            <person name="Eastwood N."/>
            <person name="Colbourne J.K."/>
            <person name="Zhou J."/>
            <person name="Mallon E."/>
            <person name="Orsini L."/>
        </authorList>
    </citation>
    <scope>NUCLEOTIDE SEQUENCE [LARGE SCALE GENOMIC DNA]</scope>
    <source>
        <strain evidence="1">LRV0_1</strain>
    </source>
</reference>
<keyword evidence="2" id="KW-1185">Reference proteome</keyword>
<sequence length="66" mass="7327">MEVASVFQLVLSDVGNELSSLTPFSPSLDYDKRLWASNLTSSLSFLTKMGFQTHACNAQWINQSIT</sequence>
<evidence type="ECO:0000313" key="2">
    <source>
        <dbReference type="Proteomes" id="UP001234178"/>
    </source>
</evidence>
<protein>
    <submittedName>
        <fullName evidence="1">Uncharacterized protein</fullName>
    </submittedName>
</protein>
<accession>A0ABR0B112</accession>
<comment type="caution">
    <text evidence="1">The sequence shown here is derived from an EMBL/GenBank/DDBJ whole genome shotgun (WGS) entry which is preliminary data.</text>
</comment>
<dbReference type="Proteomes" id="UP001234178">
    <property type="component" value="Unassembled WGS sequence"/>
</dbReference>
<gene>
    <name evidence="1" type="ORF">OUZ56_024527</name>
</gene>
<evidence type="ECO:0000313" key="1">
    <source>
        <dbReference type="EMBL" id="KAK4031020.1"/>
    </source>
</evidence>
<organism evidence="1 2">
    <name type="scientific">Daphnia magna</name>
    <dbReference type="NCBI Taxonomy" id="35525"/>
    <lineage>
        <taxon>Eukaryota</taxon>
        <taxon>Metazoa</taxon>
        <taxon>Ecdysozoa</taxon>
        <taxon>Arthropoda</taxon>
        <taxon>Crustacea</taxon>
        <taxon>Branchiopoda</taxon>
        <taxon>Diplostraca</taxon>
        <taxon>Cladocera</taxon>
        <taxon>Anomopoda</taxon>
        <taxon>Daphniidae</taxon>
        <taxon>Daphnia</taxon>
    </lineage>
</organism>
<proteinExistence type="predicted"/>